<reference evidence="8" key="2">
    <citation type="journal article" date="2008" name="Nucleic Acids Res.">
        <title>The rice annotation project database (RAP-DB): 2008 update.</title>
        <authorList>
            <consortium name="The rice annotation project (RAP)"/>
        </authorList>
    </citation>
    <scope>GENOME REANNOTATION</scope>
    <source>
        <strain evidence="8">cv. Nipponbare</strain>
    </source>
</reference>
<reference evidence="7 8" key="1">
    <citation type="journal article" date="2005" name="Nature">
        <title>The map-based sequence of the rice genome.</title>
        <authorList>
            <consortium name="International rice genome sequencing project (IRGSP)"/>
            <person name="Matsumoto T."/>
            <person name="Wu J."/>
            <person name="Kanamori H."/>
            <person name="Katayose Y."/>
            <person name="Fujisawa M."/>
            <person name="Namiki N."/>
            <person name="Mizuno H."/>
            <person name="Yamamoto K."/>
            <person name="Antonio B.A."/>
            <person name="Baba T."/>
            <person name="Sakata K."/>
            <person name="Nagamura Y."/>
            <person name="Aoki H."/>
            <person name="Arikawa K."/>
            <person name="Arita K."/>
            <person name="Bito T."/>
            <person name="Chiden Y."/>
            <person name="Fujitsuka N."/>
            <person name="Fukunaka R."/>
            <person name="Hamada M."/>
            <person name="Harada C."/>
            <person name="Hayashi A."/>
            <person name="Hijishita S."/>
            <person name="Honda M."/>
            <person name="Hosokawa S."/>
            <person name="Ichikawa Y."/>
            <person name="Idonuma A."/>
            <person name="Iijima M."/>
            <person name="Ikeda M."/>
            <person name="Ikeno M."/>
            <person name="Ito K."/>
            <person name="Ito S."/>
            <person name="Ito T."/>
            <person name="Ito Y."/>
            <person name="Ito Y."/>
            <person name="Iwabuchi A."/>
            <person name="Kamiya K."/>
            <person name="Karasawa W."/>
            <person name="Kurita K."/>
            <person name="Katagiri S."/>
            <person name="Kikuta A."/>
            <person name="Kobayashi H."/>
            <person name="Kobayashi N."/>
            <person name="Machita K."/>
            <person name="Maehara T."/>
            <person name="Masukawa M."/>
            <person name="Mizubayashi T."/>
            <person name="Mukai Y."/>
            <person name="Nagasaki H."/>
            <person name="Nagata Y."/>
            <person name="Naito S."/>
            <person name="Nakashima M."/>
            <person name="Nakama Y."/>
            <person name="Nakamichi Y."/>
            <person name="Nakamura M."/>
            <person name="Meguro A."/>
            <person name="Negishi M."/>
            <person name="Ohta I."/>
            <person name="Ohta T."/>
            <person name="Okamoto M."/>
            <person name="Ono N."/>
            <person name="Saji S."/>
            <person name="Sakaguchi M."/>
            <person name="Sakai K."/>
            <person name="Shibata M."/>
            <person name="Shimokawa T."/>
            <person name="Song J."/>
            <person name="Takazaki Y."/>
            <person name="Terasawa K."/>
            <person name="Tsugane M."/>
            <person name="Tsuji K."/>
            <person name="Ueda S."/>
            <person name="Waki K."/>
            <person name="Yamagata H."/>
            <person name="Yamamoto M."/>
            <person name="Yamamoto S."/>
            <person name="Yamane H."/>
            <person name="Yoshiki S."/>
            <person name="Yoshihara R."/>
            <person name="Yukawa K."/>
            <person name="Zhong H."/>
            <person name="Yano M."/>
            <person name="Yuan Q."/>
            <person name="Ouyang S."/>
            <person name="Liu J."/>
            <person name="Jones K.M."/>
            <person name="Gansberger K."/>
            <person name="Moffat K."/>
            <person name="Hill J."/>
            <person name="Bera J."/>
            <person name="Fadrosh D."/>
            <person name="Jin S."/>
            <person name="Johri S."/>
            <person name="Kim M."/>
            <person name="Overton L."/>
            <person name="Reardon M."/>
            <person name="Tsitrin T."/>
            <person name="Vuong H."/>
            <person name="Weaver B."/>
            <person name="Ciecko A."/>
            <person name="Tallon L."/>
            <person name="Jackson J."/>
            <person name="Pai G."/>
            <person name="Aken S.V."/>
            <person name="Utterback T."/>
            <person name="Reidmuller S."/>
            <person name="Feldblyum T."/>
            <person name="Hsiao J."/>
            <person name="Zismann V."/>
            <person name="Iobst S."/>
            <person name="de Vazeille A.R."/>
            <person name="Buell C.R."/>
            <person name="Ying K."/>
            <person name="Li Y."/>
            <person name="Lu T."/>
            <person name="Huang Y."/>
            <person name="Zhao Q."/>
            <person name="Feng Q."/>
            <person name="Zhang L."/>
            <person name="Zhu J."/>
            <person name="Weng Q."/>
            <person name="Mu J."/>
            <person name="Lu Y."/>
            <person name="Fan D."/>
            <person name="Liu Y."/>
            <person name="Guan J."/>
            <person name="Zhang Y."/>
            <person name="Yu S."/>
            <person name="Liu X."/>
            <person name="Zhang Y."/>
            <person name="Hong G."/>
            <person name="Han B."/>
            <person name="Choisne N."/>
            <person name="Demange N."/>
            <person name="Orjeda G."/>
            <person name="Samain S."/>
            <person name="Cattolico L."/>
            <person name="Pelletier E."/>
            <person name="Couloux A."/>
            <person name="Segurens B."/>
            <person name="Wincker P."/>
            <person name="D'Hont A."/>
            <person name="Scarpelli C."/>
            <person name="Weissenbach J."/>
            <person name="Salanoubat M."/>
            <person name="Quetier F."/>
            <person name="Yu Y."/>
            <person name="Kim H.R."/>
            <person name="Rambo T."/>
            <person name="Currie J."/>
            <person name="Collura K."/>
            <person name="Luo M."/>
            <person name="Yang T."/>
            <person name="Ammiraju J.S.S."/>
            <person name="Engler F."/>
            <person name="Soderlund C."/>
            <person name="Wing R.A."/>
            <person name="Palmer L.E."/>
            <person name="de la Bastide M."/>
            <person name="Spiegel L."/>
            <person name="Nascimento L."/>
            <person name="Zutavern T."/>
            <person name="O'Shaughnessy A."/>
            <person name="Dike S."/>
            <person name="Dedhia N."/>
            <person name="Preston R."/>
            <person name="Balija V."/>
            <person name="McCombie W.R."/>
            <person name="Chow T."/>
            <person name="Chen H."/>
            <person name="Chung M."/>
            <person name="Chen C."/>
            <person name="Shaw J."/>
            <person name="Wu H."/>
            <person name="Hsiao K."/>
            <person name="Chao Y."/>
            <person name="Chu M."/>
            <person name="Cheng C."/>
            <person name="Hour A."/>
            <person name="Lee P."/>
            <person name="Lin S."/>
            <person name="Lin Y."/>
            <person name="Liou J."/>
            <person name="Liu S."/>
            <person name="Hsing Y."/>
            <person name="Raghuvanshi S."/>
            <person name="Mohanty A."/>
            <person name="Bharti A.K."/>
            <person name="Gaur A."/>
            <person name="Gupta V."/>
            <person name="Kumar D."/>
            <person name="Ravi V."/>
            <person name="Vij S."/>
            <person name="Kapur A."/>
            <person name="Khurana P."/>
            <person name="Khurana P."/>
            <person name="Khurana J.P."/>
            <person name="Tyagi A.K."/>
            <person name="Gaikwad K."/>
            <person name="Singh A."/>
            <person name="Dalal V."/>
            <person name="Srivastava S."/>
            <person name="Dixit A."/>
            <person name="Pal A.K."/>
            <person name="Ghazi I.A."/>
            <person name="Yadav M."/>
            <person name="Pandit A."/>
            <person name="Bhargava A."/>
            <person name="Sureshbabu K."/>
            <person name="Batra K."/>
            <person name="Sharma T.R."/>
            <person name="Mohapatra T."/>
            <person name="Singh N.K."/>
            <person name="Messing J."/>
            <person name="Nelson A.B."/>
            <person name="Fuks G."/>
            <person name="Kavchok S."/>
            <person name="Keizer G."/>
            <person name="Linton E."/>
            <person name="Llaca V."/>
            <person name="Song R."/>
            <person name="Tanyolac B."/>
            <person name="Young S."/>
            <person name="Ho-Il K."/>
            <person name="Hahn J.H."/>
            <person name="Sangsakoo G."/>
            <person name="Vanavichit A."/>
            <person name="de Mattos Luiz.A.T."/>
            <person name="Zimmer P.D."/>
            <person name="Malone G."/>
            <person name="Dellagostin O."/>
            <person name="de Oliveira A.C."/>
            <person name="Bevan M."/>
            <person name="Bancroft I."/>
            <person name="Minx P."/>
            <person name="Cordum H."/>
            <person name="Wilson R."/>
            <person name="Cheng Z."/>
            <person name="Jin W."/>
            <person name="Jiang J."/>
            <person name="Leong S.A."/>
            <person name="Iwama H."/>
            <person name="Gojobori T."/>
            <person name="Itoh T."/>
            <person name="Niimura Y."/>
            <person name="Fujii Y."/>
            <person name="Habara T."/>
            <person name="Sakai H."/>
            <person name="Sato Y."/>
            <person name="Wilson G."/>
            <person name="Kumar K."/>
            <person name="McCouch S."/>
            <person name="Juretic N."/>
            <person name="Hoen D."/>
            <person name="Wright S."/>
            <person name="Bruskiewich R."/>
            <person name="Bureau T."/>
            <person name="Miyao A."/>
            <person name="Hirochika H."/>
            <person name="Nishikawa T."/>
            <person name="Kadowaki K."/>
            <person name="Sugiura M."/>
            <person name="Burr B."/>
            <person name="Sasaki T."/>
        </authorList>
    </citation>
    <scope>NUCLEOTIDE SEQUENCE [LARGE SCALE GENOMIC DNA]</scope>
    <source>
        <strain evidence="8">cv. Nipponbare</strain>
    </source>
</reference>
<dbReference type="KEGG" id="dosa:Os06g0621800"/>
<evidence type="ECO:0000313" key="8">
    <source>
        <dbReference type="Proteomes" id="UP000000763"/>
    </source>
</evidence>
<evidence type="ECO:0000256" key="4">
    <source>
        <dbReference type="ARBA" id="ARBA00022741"/>
    </source>
</evidence>
<gene>
    <name evidence="7" type="ordered locus">Os06g0621800</name>
</gene>
<keyword evidence="5" id="KW-0611">Plant defense</keyword>
<accession>A0A0P0WYY0</accession>
<dbReference type="EMBL" id="AP008212">
    <property type="protein sequence ID" value="BAH93634.1"/>
    <property type="molecule type" value="Genomic_DNA"/>
</dbReference>
<dbReference type="Pfam" id="PF18052">
    <property type="entry name" value="Rx_N"/>
    <property type="match status" value="1"/>
</dbReference>
<name>A0A0P0WYY0_ORYSJ</name>
<evidence type="ECO:0000256" key="1">
    <source>
        <dbReference type="ARBA" id="ARBA00008894"/>
    </source>
</evidence>
<evidence type="ECO:0000256" key="2">
    <source>
        <dbReference type="ARBA" id="ARBA00022614"/>
    </source>
</evidence>
<dbReference type="InterPro" id="IPR041118">
    <property type="entry name" value="Rx_N"/>
</dbReference>
<dbReference type="GO" id="GO:0000166">
    <property type="term" value="F:nucleotide binding"/>
    <property type="evidence" value="ECO:0007669"/>
    <property type="project" value="UniProtKB-KW"/>
</dbReference>
<keyword evidence="2" id="KW-0433">Leucine-rich repeat</keyword>
<evidence type="ECO:0000313" key="7">
    <source>
        <dbReference type="EMBL" id="BAH93634.1"/>
    </source>
</evidence>
<feature type="domain" description="Disease resistance N-terminal" evidence="6">
    <location>
        <begin position="18"/>
        <end position="74"/>
    </location>
</feature>
<sequence>MATLPIATGIGWVVCPIIKLIFEKVQSYTSTQYKWQSDLEDDLKKIESTLIKIQLVLGAAERSQMLDCNQEALLCQNERFCL</sequence>
<evidence type="ECO:0000256" key="5">
    <source>
        <dbReference type="ARBA" id="ARBA00022821"/>
    </source>
</evidence>
<dbReference type="Proteomes" id="UP000000763">
    <property type="component" value="Chromosome 6"/>
</dbReference>
<proteinExistence type="inferred from homology"/>
<protein>
    <submittedName>
        <fullName evidence="7">Os06g0621800 protein</fullName>
    </submittedName>
</protein>
<dbReference type="Gramene" id="Os06t0621800-01">
    <property type="protein sequence ID" value="Os06t0621800-01"/>
    <property type="gene ID" value="Os06g0621800"/>
</dbReference>
<comment type="similarity">
    <text evidence="1">Belongs to the disease resistance NB-LRR family.</text>
</comment>
<evidence type="ECO:0000256" key="3">
    <source>
        <dbReference type="ARBA" id="ARBA00022737"/>
    </source>
</evidence>
<organism evidence="7 8">
    <name type="scientific">Oryza sativa subsp. japonica</name>
    <name type="common">Rice</name>
    <dbReference type="NCBI Taxonomy" id="39947"/>
    <lineage>
        <taxon>Eukaryota</taxon>
        <taxon>Viridiplantae</taxon>
        <taxon>Streptophyta</taxon>
        <taxon>Embryophyta</taxon>
        <taxon>Tracheophyta</taxon>
        <taxon>Spermatophyta</taxon>
        <taxon>Magnoliopsida</taxon>
        <taxon>Liliopsida</taxon>
        <taxon>Poales</taxon>
        <taxon>Poaceae</taxon>
        <taxon>BOP clade</taxon>
        <taxon>Oryzoideae</taxon>
        <taxon>Oryzeae</taxon>
        <taxon>Oryzinae</taxon>
        <taxon>Oryza</taxon>
        <taxon>Oryza sativa</taxon>
    </lineage>
</organism>
<dbReference type="SMR" id="A0A0P0WYY0"/>
<dbReference type="GO" id="GO:0006952">
    <property type="term" value="P:defense response"/>
    <property type="evidence" value="ECO:0007669"/>
    <property type="project" value="UniProtKB-KW"/>
</dbReference>
<evidence type="ECO:0000259" key="6">
    <source>
        <dbReference type="Pfam" id="PF18052"/>
    </source>
</evidence>
<dbReference type="AlphaFoldDB" id="A0A0P0WYY0"/>
<keyword evidence="4" id="KW-0547">Nucleotide-binding</keyword>
<keyword evidence="3" id="KW-0677">Repeat</keyword>